<sequence>MSLPPSSITRYLQKLNHCPPKLMSNLEPDQLLHIFGLPLTTKWKQGTQEKLEKSWVKRYLTHNGNLEATEFG</sequence>
<dbReference type="PaxDb" id="3880-AES62790"/>
<reference evidence="2" key="3">
    <citation type="submission" date="2015-04" db="UniProtKB">
        <authorList>
            <consortium name="EnsemblPlants"/>
        </authorList>
    </citation>
    <scope>IDENTIFICATION</scope>
    <source>
        <strain evidence="2">cv. Jemalong A17</strain>
    </source>
</reference>
<evidence type="ECO:0000313" key="3">
    <source>
        <dbReference type="Proteomes" id="UP000002051"/>
    </source>
</evidence>
<name>A0A072UZQ1_MEDTR</name>
<accession>A0A072UZQ1</accession>
<keyword evidence="3" id="KW-1185">Reference proteome</keyword>
<dbReference type="AlphaFoldDB" id="A0A072UZQ1"/>
<gene>
    <name evidence="1" type="ordered locus">MTR_3g077897</name>
</gene>
<evidence type="ECO:0000313" key="1">
    <source>
        <dbReference type="EMBL" id="KEH35042.1"/>
    </source>
</evidence>
<dbReference type="EMBL" id="CM001219">
    <property type="protein sequence ID" value="KEH35042.1"/>
    <property type="molecule type" value="Genomic_DNA"/>
</dbReference>
<dbReference type="EnsemblPlants" id="KEH35042">
    <property type="protein sequence ID" value="KEH35042"/>
    <property type="gene ID" value="MTR_3g077897"/>
</dbReference>
<proteinExistence type="predicted"/>
<dbReference type="Proteomes" id="UP000002051">
    <property type="component" value="Chromosome 3"/>
</dbReference>
<reference evidence="1 3" key="2">
    <citation type="journal article" date="2014" name="BMC Genomics">
        <title>An improved genome release (version Mt4.0) for the model legume Medicago truncatula.</title>
        <authorList>
            <person name="Tang H."/>
            <person name="Krishnakumar V."/>
            <person name="Bidwell S."/>
            <person name="Rosen B."/>
            <person name="Chan A."/>
            <person name="Zhou S."/>
            <person name="Gentzbittel L."/>
            <person name="Childs K.L."/>
            <person name="Yandell M."/>
            <person name="Gundlach H."/>
            <person name="Mayer K.F."/>
            <person name="Schwartz D.C."/>
            <person name="Town C.D."/>
        </authorList>
    </citation>
    <scope>GENOME REANNOTATION</scope>
    <source>
        <strain evidence="1">A17</strain>
        <strain evidence="2 3">cv. Jemalong A17</strain>
    </source>
</reference>
<protein>
    <submittedName>
        <fullName evidence="1 2">Uncharacterized protein</fullName>
    </submittedName>
</protein>
<dbReference type="HOGENOM" id="CLU_203461_0_0_1"/>
<evidence type="ECO:0000313" key="2">
    <source>
        <dbReference type="EnsemblPlants" id="KEH35042"/>
    </source>
</evidence>
<reference evidence="1 3" key="1">
    <citation type="journal article" date="2011" name="Nature">
        <title>The Medicago genome provides insight into the evolution of rhizobial symbioses.</title>
        <authorList>
            <person name="Young N.D."/>
            <person name="Debelle F."/>
            <person name="Oldroyd G.E."/>
            <person name="Geurts R."/>
            <person name="Cannon S.B."/>
            <person name="Udvardi M.K."/>
            <person name="Benedito V.A."/>
            <person name="Mayer K.F."/>
            <person name="Gouzy J."/>
            <person name="Schoof H."/>
            <person name="Van de Peer Y."/>
            <person name="Proost S."/>
            <person name="Cook D.R."/>
            <person name="Meyers B.C."/>
            <person name="Spannagl M."/>
            <person name="Cheung F."/>
            <person name="De Mita S."/>
            <person name="Krishnakumar V."/>
            <person name="Gundlach H."/>
            <person name="Zhou S."/>
            <person name="Mudge J."/>
            <person name="Bharti A.K."/>
            <person name="Murray J.D."/>
            <person name="Naoumkina M.A."/>
            <person name="Rosen B."/>
            <person name="Silverstein K.A."/>
            <person name="Tang H."/>
            <person name="Rombauts S."/>
            <person name="Zhao P.X."/>
            <person name="Zhou P."/>
            <person name="Barbe V."/>
            <person name="Bardou P."/>
            <person name="Bechner M."/>
            <person name="Bellec A."/>
            <person name="Berger A."/>
            <person name="Berges H."/>
            <person name="Bidwell S."/>
            <person name="Bisseling T."/>
            <person name="Choisne N."/>
            <person name="Couloux A."/>
            <person name="Denny R."/>
            <person name="Deshpande S."/>
            <person name="Dai X."/>
            <person name="Doyle J.J."/>
            <person name="Dudez A.M."/>
            <person name="Farmer A.D."/>
            <person name="Fouteau S."/>
            <person name="Franken C."/>
            <person name="Gibelin C."/>
            <person name="Gish J."/>
            <person name="Goldstein S."/>
            <person name="Gonzalez A.J."/>
            <person name="Green P.J."/>
            <person name="Hallab A."/>
            <person name="Hartog M."/>
            <person name="Hua A."/>
            <person name="Humphray S.J."/>
            <person name="Jeong D.H."/>
            <person name="Jing Y."/>
            <person name="Jocker A."/>
            <person name="Kenton S.M."/>
            <person name="Kim D.J."/>
            <person name="Klee K."/>
            <person name="Lai H."/>
            <person name="Lang C."/>
            <person name="Lin S."/>
            <person name="Macmil S.L."/>
            <person name="Magdelenat G."/>
            <person name="Matthews L."/>
            <person name="McCorrison J."/>
            <person name="Monaghan E.L."/>
            <person name="Mun J.H."/>
            <person name="Najar F.Z."/>
            <person name="Nicholson C."/>
            <person name="Noirot C."/>
            <person name="O'Bleness M."/>
            <person name="Paule C.R."/>
            <person name="Poulain J."/>
            <person name="Prion F."/>
            <person name="Qin B."/>
            <person name="Qu C."/>
            <person name="Retzel E.F."/>
            <person name="Riddle C."/>
            <person name="Sallet E."/>
            <person name="Samain S."/>
            <person name="Samson N."/>
            <person name="Sanders I."/>
            <person name="Saurat O."/>
            <person name="Scarpelli C."/>
            <person name="Schiex T."/>
            <person name="Segurens B."/>
            <person name="Severin A.J."/>
            <person name="Sherrier D.J."/>
            <person name="Shi R."/>
            <person name="Sims S."/>
            <person name="Singer S.R."/>
            <person name="Sinharoy S."/>
            <person name="Sterck L."/>
            <person name="Viollet A."/>
            <person name="Wang B.B."/>
            <person name="Wang K."/>
            <person name="Wang M."/>
            <person name="Wang X."/>
            <person name="Warfsmann J."/>
            <person name="Weissenbach J."/>
            <person name="White D.D."/>
            <person name="White J.D."/>
            <person name="Wiley G.B."/>
            <person name="Wincker P."/>
            <person name="Xing Y."/>
            <person name="Yang L."/>
            <person name="Yao Z."/>
            <person name="Ying F."/>
            <person name="Zhai J."/>
            <person name="Zhou L."/>
            <person name="Zuber A."/>
            <person name="Denarie J."/>
            <person name="Dixon R.A."/>
            <person name="May G.D."/>
            <person name="Schwartz D.C."/>
            <person name="Rogers J."/>
            <person name="Quetier F."/>
            <person name="Town C.D."/>
            <person name="Roe B.A."/>
        </authorList>
    </citation>
    <scope>NUCLEOTIDE SEQUENCE [LARGE SCALE GENOMIC DNA]</scope>
    <source>
        <strain evidence="1">A17</strain>
        <strain evidence="2 3">cv. Jemalong A17</strain>
    </source>
</reference>
<organism evidence="1 3">
    <name type="scientific">Medicago truncatula</name>
    <name type="common">Barrel medic</name>
    <name type="synonym">Medicago tribuloides</name>
    <dbReference type="NCBI Taxonomy" id="3880"/>
    <lineage>
        <taxon>Eukaryota</taxon>
        <taxon>Viridiplantae</taxon>
        <taxon>Streptophyta</taxon>
        <taxon>Embryophyta</taxon>
        <taxon>Tracheophyta</taxon>
        <taxon>Spermatophyta</taxon>
        <taxon>Magnoliopsida</taxon>
        <taxon>eudicotyledons</taxon>
        <taxon>Gunneridae</taxon>
        <taxon>Pentapetalae</taxon>
        <taxon>rosids</taxon>
        <taxon>fabids</taxon>
        <taxon>Fabales</taxon>
        <taxon>Fabaceae</taxon>
        <taxon>Papilionoideae</taxon>
        <taxon>50 kb inversion clade</taxon>
        <taxon>NPAAA clade</taxon>
        <taxon>Hologalegina</taxon>
        <taxon>IRL clade</taxon>
        <taxon>Trifolieae</taxon>
        <taxon>Medicago</taxon>
    </lineage>
</organism>